<feature type="domain" description="D-serine dehydratase-like" evidence="3">
    <location>
        <begin position="321"/>
        <end position="419"/>
    </location>
</feature>
<dbReference type="InterPro" id="IPR001608">
    <property type="entry name" value="Ala_racemase_N"/>
</dbReference>
<dbReference type="Proteomes" id="UP000494117">
    <property type="component" value="Unassembled WGS sequence"/>
</dbReference>
<dbReference type="SUPFAM" id="SSF51419">
    <property type="entry name" value="PLP-binding barrel"/>
    <property type="match status" value="1"/>
</dbReference>
<protein>
    <submittedName>
        <fullName evidence="4">D-threonine aldolase</fullName>
        <ecNumber evidence="4">4.1.2.42</ecNumber>
    </submittedName>
</protein>
<evidence type="ECO:0000256" key="1">
    <source>
        <dbReference type="ARBA" id="ARBA00005323"/>
    </source>
</evidence>
<keyword evidence="2 4" id="KW-0456">Lyase</keyword>
<dbReference type="InterPro" id="IPR042208">
    <property type="entry name" value="D-ser_dehydrat-like_sf"/>
</dbReference>
<evidence type="ECO:0000313" key="5">
    <source>
        <dbReference type="Proteomes" id="UP000494117"/>
    </source>
</evidence>
<dbReference type="Pfam" id="PF01168">
    <property type="entry name" value="Ala_racemase_N"/>
    <property type="match status" value="1"/>
</dbReference>
<gene>
    <name evidence="4" type="ORF">LMG26858_01342</name>
</gene>
<dbReference type="Pfam" id="PF14031">
    <property type="entry name" value="D-ser_dehydrat"/>
    <property type="match status" value="1"/>
</dbReference>
<keyword evidence="5" id="KW-1185">Reference proteome</keyword>
<dbReference type="InterPro" id="IPR029066">
    <property type="entry name" value="PLP-binding_barrel"/>
</dbReference>
<dbReference type="PANTHER" id="PTHR28004:SF8">
    <property type="entry name" value="D-SERINE DEAMINASE"/>
    <property type="match status" value="1"/>
</dbReference>
<dbReference type="GO" id="GO:0043876">
    <property type="term" value="F:D-threonine aldolase activity"/>
    <property type="evidence" value="ECO:0007669"/>
    <property type="project" value="UniProtKB-EC"/>
</dbReference>
<accession>A0A6S7DPF3</accession>
<dbReference type="InterPro" id="IPR026956">
    <property type="entry name" value="D-ser_dehydrat-like_dom"/>
</dbReference>
<evidence type="ECO:0000256" key="2">
    <source>
        <dbReference type="ARBA" id="ARBA00023239"/>
    </source>
</evidence>
<evidence type="ECO:0000313" key="4">
    <source>
        <dbReference type="EMBL" id="CAB3843806.1"/>
    </source>
</evidence>
<dbReference type="InterPro" id="IPR051466">
    <property type="entry name" value="D-amino_acid_metab_enzyme"/>
</dbReference>
<dbReference type="RefSeq" id="WP_175206280.1">
    <property type="nucleotide sequence ID" value="NZ_CADILG010000006.1"/>
</dbReference>
<proteinExistence type="inferred from homology"/>
<dbReference type="AlphaFoldDB" id="A0A6S7DPF3"/>
<reference evidence="4 5" key="1">
    <citation type="submission" date="2020-04" db="EMBL/GenBank/DDBJ databases">
        <authorList>
            <person name="De Canck E."/>
        </authorList>
    </citation>
    <scope>NUCLEOTIDE SEQUENCE [LARGE SCALE GENOMIC DNA]</scope>
    <source>
        <strain evidence="4 5">LMG 26858</strain>
    </source>
</reference>
<dbReference type="EMBL" id="CADILG010000006">
    <property type="protein sequence ID" value="CAB3843806.1"/>
    <property type="molecule type" value="Genomic_DNA"/>
</dbReference>
<dbReference type="PANTHER" id="PTHR28004">
    <property type="entry name" value="ZGC:162816-RELATED"/>
    <property type="match status" value="1"/>
</dbReference>
<evidence type="ECO:0000259" key="3">
    <source>
        <dbReference type="SMART" id="SM01119"/>
    </source>
</evidence>
<name>A0A6S7DPF3_9BURK</name>
<dbReference type="Gene3D" id="2.40.37.20">
    <property type="entry name" value="D-serine dehydratase-like domain"/>
    <property type="match status" value="1"/>
</dbReference>
<dbReference type="Gene3D" id="3.20.20.10">
    <property type="entry name" value="Alanine racemase"/>
    <property type="match status" value="1"/>
</dbReference>
<dbReference type="SMART" id="SM01119">
    <property type="entry name" value="D-ser_dehydrat"/>
    <property type="match status" value="1"/>
</dbReference>
<organism evidence="4 5">
    <name type="scientific">Achromobacter anxifer</name>
    <dbReference type="NCBI Taxonomy" id="1287737"/>
    <lineage>
        <taxon>Bacteria</taxon>
        <taxon>Pseudomonadati</taxon>
        <taxon>Pseudomonadota</taxon>
        <taxon>Betaproteobacteria</taxon>
        <taxon>Burkholderiales</taxon>
        <taxon>Alcaligenaceae</taxon>
        <taxon>Achromobacter</taxon>
    </lineage>
</organism>
<comment type="similarity">
    <text evidence="1">Belongs to the DSD1 family.</text>
</comment>
<sequence>MNPFLETLLDTPLDDTYRGIPPGEPALPLRAVASRRWQPRNGDMALPVLTLDEAAFAHNVERIFQYARSHGAALAPHAKTPMSPQIVQRLLDAGAWGGTVANLQQAAVLLRAGVSRLMLGNEIGGAASGARLGKLLAAYPDARLLAFADSAATVRSLAAAAAQAGRPVEVLVEVGGGRAGARDDAAVTAILDAIREQDGKLALAGVATYEGAVASSDAALTATNIAALMERAARAFRQVRALAPHSPLVFTAGGSAFFDQVTQAAKPWLAEDGNAQLVLRSGAIFFHDHGTYQRALQAMDARAGFQVDGQARNAATDFRPALRLWGEVLSRPEPGLAICGFGMRDVSYDQDLPAPLAAFRDGAPLAGWDAQARVTRLNDQHAFLAIAPDSALAPGDVIEFGISHPCTCLDRWRVFFGLDADGRVQSAYRTFFG</sequence>
<dbReference type="EC" id="4.1.2.42" evidence="4"/>